<reference evidence="1 2" key="2">
    <citation type="submission" date="2009-02" db="EMBL/GenBank/DDBJ databases">
        <title>Draft genome sequence of Holdemania filiformis DSM 12042.</title>
        <authorList>
            <person name="Sudarsanam P."/>
            <person name="Ley R."/>
            <person name="Guruge J."/>
            <person name="Turnbaugh P.J."/>
            <person name="Mahowald M."/>
            <person name="Liep D."/>
            <person name="Gordon J."/>
        </authorList>
    </citation>
    <scope>NUCLEOTIDE SEQUENCE [LARGE SCALE GENOMIC DNA]</scope>
    <source>
        <strain evidence="1 2">DSM 12042</strain>
    </source>
</reference>
<dbReference type="HOGENOM" id="CLU_3200711_0_0_9"/>
<gene>
    <name evidence="1" type="ORF">HOLDEFILI_03845</name>
</gene>
<proteinExistence type="predicted"/>
<dbReference type="AlphaFoldDB" id="B9YDC9"/>
<evidence type="ECO:0000313" key="1">
    <source>
        <dbReference type="EMBL" id="EEF65986.1"/>
    </source>
</evidence>
<sequence>MKWLEAIDKLKTDKSHRSRGAWIEITLYTDVRISDLVASLTRCVD</sequence>
<name>B9YDC9_9FIRM</name>
<evidence type="ECO:0000313" key="2">
    <source>
        <dbReference type="Proteomes" id="UP000005950"/>
    </source>
</evidence>
<dbReference type="EMBL" id="ACCF01000242">
    <property type="protein sequence ID" value="EEF65986.1"/>
    <property type="molecule type" value="Genomic_DNA"/>
</dbReference>
<comment type="caution">
    <text evidence="1">The sequence shown here is derived from an EMBL/GenBank/DDBJ whole genome shotgun (WGS) entry which is preliminary data.</text>
</comment>
<organism evidence="1 2">
    <name type="scientific">Holdemania filiformis DSM 12042</name>
    <dbReference type="NCBI Taxonomy" id="545696"/>
    <lineage>
        <taxon>Bacteria</taxon>
        <taxon>Bacillati</taxon>
        <taxon>Bacillota</taxon>
        <taxon>Erysipelotrichia</taxon>
        <taxon>Erysipelotrichales</taxon>
        <taxon>Erysipelotrichaceae</taxon>
        <taxon>Holdemania</taxon>
    </lineage>
</organism>
<reference evidence="1 2" key="1">
    <citation type="submission" date="2008-12" db="EMBL/GenBank/DDBJ databases">
        <authorList>
            <person name="Fulton L."/>
            <person name="Clifton S."/>
            <person name="Fulton B."/>
            <person name="Xu J."/>
            <person name="Minx P."/>
            <person name="Pepin K.H."/>
            <person name="Johnson M."/>
            <person name="Bhonagiri V."/>
            <person name="Nash W.E."/>
            <person name="Mardis E.R."/>
            <person name="Wilson R.K."/>
        </authorList>
    </citation>
    <scope>NUCLEOTIDE SEQUENCE [LARGE SCALE GENOMIC DNA]</scope>
    <source>
        <strain evidence="1 2">DSM 12042</strain>
    </source>
</reference>
<protein>
    <submittedName>
        <fullName evidence="1">Uncharacterized protein</fullName>
    </submittedName>
</protein>
<accession>B9YDC9</accession>
<dbReference type="Proteomes" id="UP000005950">
    <property type="component" value="Unassembled WGS sequence"/>
</dbReference>